<evidence type="ECO:0000256" key="1">
    <source>
        <dbReference type="SAM" id="Phobius"/>
    </source>
</evidence>
<dbReference type="InterPro" id="IPR019144">
    <property type="entry name" value="Membralin"/>
</dbReference>
<dbReference type="AlphaFoldDB" id="A0A1S8WRQ6"/>
<keyword evidence="3" id="KW-1185">Reference proteome</keyword>
<gene>
    <name evidence="2" type="ORF">X801_07040</name>
</gene>
<keyword evidence="1" id="KW-0812">Transmembrane</keyword>
<name>A0A1S8WRQ6_OPIVI</name>
<accession>A0A1S8WRQ6</accession>
<keyword evidence="1" id="KW-0472">Membrane</keyword>
<evidence type="ECO:0000313" key="2">
    <source>
        <dbReference type="EMBL" id="OON17128.1"/>
    </source>
</evidence>
<keyword evidence="1" id="KW-1133">Transmembrane helix</keyword>
<dbReference type="EMBL" id="KV895842">
    <property type="protein sequence ID" value="OON17128.1"/>
    <property type="molecule type" value="Genomic_DNA"/>
</dbReference>
<organism evidence="2 3">
    <name type="scientific">Opisthorchis viverrini</name>
    <name type="common">Southeast Asian liver fluke</name>
    <dbReference type="NCBI Taxonomy" id="6198"/>
    <lineage>
        <taxon>Eukaryota</taxon>
        <taxon>Metazoa</taxon>
        <taxon>Spiralia</taxon>
        <taxon>Lophotrochozoa</taxon>
        <taxon>Platyhelminthes</taxon>
        <taxon>Trematoda</taxon>
        <taxon>Digenea</taxon>
        <taxon>Opisthorchiida</taxon>
        <taxon>Opisthorchiata</taxon>
        <taxon>Opisthorchiidae</taxon>
        <taxon>Opisthorchis</taxon>
    </lineage>
</organism>
<protein>
    <submittedName>
        <fullName evidence="2">Uncharacterized protein</fullName>
    </submittedName>
</protein>
<reference evidence="2 3" key="1">
    <citation type="submission" date="2015-03" db="EMBL/GenBank/DDBJ databases">
        <title>Draft genome of the nematode, Opisthorchis viverrini.</title>
        <authorList>
            <person name="Mitreva M."/>
        </authorList>
    </citation>
    <scope>NUCLEOTIDE SEQUENCE [LARGE SCALE GENOMIC DNA]</scope>
    <source>
        <strain evidence="2">Khon Kaen</strain>
    </source>
</reference>
<feature type="transmembrane region" description="Helical" evidence="1">
    <location>
        <begin position="48"/>
        <end position="68"/>
    </location>
</feature>
<dbReference type="Pfam" id="PF09746">
    <property type="entry name" value="Membralin"/>
    <property type="match status" value="1"/>
</dbReference>
<proteinExistence type="predicted"/>
<dbReference type="Proteomes" id="UP000243686">
    <property type="component" value="Unassembled WGS sequence"/>
</dbReference>
<sequence length="84" mass="9354">MEEFLGYDDLLLGSIKHLAVSESVKGHMANVVSGQHYRLVSAQMSRSSYLVATLVMLLLSAYLCSYGTQVTNWFSLSVRFSVFV</sequence>
<evidence type="ECO:0000313" key="3">
    <source>
        <dbReference type="Proteomes" id="UP000243686"/>
    </source>
</evidence>